<name>A0A6G1KDR4_9PLEO</name>
<dbReference type="GO" id="GO:0003712">
    <property type="term" value="F:transcription coregulator activity"/>
    <property type="evidence" value="ECO:0007669"/>
    <property type="project" value="InterPro"/>
</dbReference>
<feature type="region of interest" description="Disordered" evidence="9">
    <location>
        <begin position="301"/>
        <end position="364"/>
    </location>
</feature>
<dbReference type="OrthoDB" id="344220at2759"/>
<evidence type="ECO:0000313" key="11">
    <source>
        <dbReference type="Proteomes" id="UP000799428"/>
    </source>
</evidence>
<comment type="subunit">
    <text evidence="8">Component of the Mediator complex.</text>
</comment>
<evidence type="ECO:0000256" key="5">
    <source>
        <dbReference type="ARBA" id="ARBA00023163"/>
    </source>
</evidence>
<keyword evidence="6 8" id="KW-0539">Nucleus</keyword>
<dbReference type="AlphaFoldDB" id="A0A6G1KDR4"/>
<accession>A0A6G1KDR4</accession>
<evidence type="ECO:0000256" key="2">
    <source>
        <dbReference type="ARBA" id="ARBA00007526"/>
    </source>
</evidence>
<proteinExistence type="inferred from homology"/>
<keyword evidence="8" id="KW-0010">Activator</keyword>
<dbReference type="EMBL" id="MU005768">
    <property type="protein sequence ID" value="KAF2710989.1"/>
    <property type="molecule type" value="Genomic_DNA"/>
</dbReference>
<keyword evidence="5 8" id="KW-0804">Transcription</keyword>
<evidence type="ECO:0000313" key="10">
    <source>
        <dbReference type="EMBL" id="KAF2710989.1"/>
    </source>
</evidence>
<evidence type="ECO:0000256" key="7">
    <source>
        <dbReference type="ARBA" id="ARBA00031259"/>
    </source>
</evidence>
<dbReference type="PANTHER" id="PTHR13104">
    <property type="entry name" value="MED-6-RELATED"/>
    <property type="match status" value="1"/>
</dbReference>
<dbReference type="Proteomes" id="UP000799428">
    <property type="component" value="Unassembled WGS sequence"/>
</dbReference>
<comment type="similarity">
    <text evidence="2 8">Belongs to the Mediator complex subunit 6 family.</text>
</comment>
<keyword evidence="4 8" id="KW-0805">Transcription regulation</keyword>
<evidence type="ECO:0000256" key="6">
    <source>
        <dbReference type="ARBA" id="ARBA00023242"/>
    </source>
</evidence>
<dbReference type="GO" id="GO:0016592">
    <property type="term" value="C:mediator complex"/>
    <property type="evidence" value="ECO:0007669"/>
    <property type="project" value="InterPro"/>
</dbReference>
<evidence type="ECO:0000256" key="1">
    <source>
        <dbReference type="ARBA" id="ARBA00004123"/>
    </source>
</evidence>
<reference evidence="10" key="1">
    <citation type="journal article" date="2020" name="Stud. Mycol.">
        <title>101 Dothideomycetes genomes: a test case for predicting lifestyles and emergence of pathogens.</title>
        <authorList>
            <person name="Haridas S."/>
            <person name="Albert R."/>
            <person name="Binder M."/>
            <person name="Bloem J."/>
            <person name="Labutti K."/>
            <person name="Salamov A."/>
            <person name="Andreopoulos B."/>
            <person name="Baker S."/>
            <person name="Barry K."/>
            <person name="Bills G."/>
            <person name="Bluhm B."/>
            <person name="Cannon C."/>
            <person name="Castanera R."/>
            <person name="Culley D."/>
            <person name="Daum C."/>
            <person name="Ezra D."/>
            <person name="Gonzalez J."/>
            <person name="Henrissat B."/>
            <person name="Kuo A."/>
            <person name="Liang C."/>
            <person name="Lipzen A."/>
            <person name="Lutzoni F."/>
            <person name="Magnuson J."/>
            <person name="Mondo S."/>
            <person name="Nolan M."/>
            <person name="Ohm R."/>
            <person name="Pangilinan J."/>
            <person name="Park H.-J."/>
            <person name="Ramirez L."/>
            <person name="Alfaro M."/>
            <person name="Sun H."/>
            <person name="Tritt A."/>
            <person name="Yoshinaga Y."/>
            <person name="Zwiers L.-H."/>
            <person name="Turgeon B."/>
            <person name="Goodwin S."/>
            <person name="Spatafora J."/>
            <person name="Crous P."/>
            <person name="Grigoriev I."/>
        </authorList>
    </citation>
    <scope>NUCLEOTIDE SEQUENCE</scope>
    <source>
        <strain evidence="10">CBS 279.74</strain>
    </source>
</reference>
<comment type="subcellular location">
    <subcellularLocation>
        <location evidence="1 8">Nucleus</location>
    </subcellularLocation>
</comment>
<protein>
    <recommendedName>
        <fullName evidence="3 8">Mediator of RNA polymerase II transcription subunit 6</fullName>
    </recommendedName>
    <alternativeName>
        <fullName evidence="7 8">Mediator complex subunit 6</fullName>
    </alternativeName>
</protein>
<sequence length="364" mass="38937">MPPKIAPLDEQMFEAPELFVMHDLPGHSLNTDSILWYFMNSQFFDGSSNNVALFNQVRGDMSNPILQSRKAFEEALQTRFPLGLQFVVAAEPQNPGEPWVIQKQVKKRAVDKDGRQLDRVEVEVLASYYTVGNRILMAPSLLDVLQSRLLSTSMYLQDLFDLSSNLSHYSPATGHTYMPPSYEAATKTTTASRLGSPGLVAVEVEAPASQPTSSQGPVALETSATEFSDDFFLESLTATNKYGHEFMDENPLQGEPGSFVYGNTTRQVEARNKAAAAAAASGASSLTVSTSQVPKAGDVESALNSAAPTPKAAATPKAAPTPLPTETGSRKGSVASVPRLSKANRRKSKGLASPITPTASSGPP</sequence>
<gene>
    <name evidence="8" type="primary">MED6</name>
    <name evidence="10" type="ORF">K504DRAFT_466013</name>
</gene>
<comment type="function">
    <text evidence="8">Component of the Mediator complex, a coactivator involved in the regulated transcription of nearly all RNA polymerase II-dependent genes. Mediator functions as a bridge to convey information from gene-specific regulatory proteins to the basal RNA polymerase II transcription machinery. Mediator is recruited to promoters by direct interactions with regulatory proteins and serves as a scaffold for the assembly of a functional preinitiation complex with RNA polymerase II and the general transcription factors.</text>
</comment>
<evidence type="ECO:0000256" key="3">
    <source>
        <dbReference type="ARBA" id="ARBA00020634"/>
    </source>
</evidence>
<dbReference type="Gene3D" id="3.10.450.580">
    <property type="entry name" value="Mediator complex, subunit Med6"/>
    <property type="match status" value="1"/>
</dbReference>
<dbReference type="InterPro" id="IPR038566">
    <property type="entry name" value="Mediator_Med6_sf"/>
</dbReference>
<feature type="compositionally biased region" description="Low complexity" evidence="9">
    <location>
        <begin position="306"/>
        <end position="320"/>
    </location>
</feature>
<dbReference type="InterPro" id="IPR007018">
    <property type="entry name" value="Mediator_Med6"/>
</dbReference>
<keyword evidence="11" id="KW-1185">Reference proteome</keyword>
<dbReference type="GO" id="GO:0006357">
    <property type="term" value="P:regulation of transcription by RNA polymerase II"/>
    <property type="evidence" value="ECO:0007669"/>
    <property type="project" value="InterPro"/>
</dbReference>
<evidence type="ECO:0000256" key="9">
    <source>
        <dbReference type="SAM" id="MobiDB-lite"/>
    </source>
</evidence>
<evidence type="ECO:0000256" key="4">
    <source>
        <dbReference type="ARBA" id="ARBA00023015"/>
    </source>
</evidence>
<evidence type="ECO:0000256" key="8">
    <source>
        <dbReference type="RuleBase" id="RU364143"/>
    </source>
</evidence>
<dbReference type="Pfam" id="PF04934">
    <property type="entry name" value="Med6"/>
    <property type="match status" value="1"/>
</dbReference>
<feature type="compositionally biased region" description="Polar residues" evidence="9">
    <location>
        <begin position="355"/>
        <end position="364"/>
    </location>
</feature>
<organism evidence="10 11">
    <name type="scientific">Pleomassaria siparia CBS 279.74</name>
    <dbReference type="NCBI Taxonomy" id="1314801"/>
    <lineage>
        <taxon>Eukaryota</taxon>
        <taxon>Fungi</taxon>
        <taxon>Dikarya</taxon>
        <taxon>Ascomycota</taxon>
        <taxon>Pezizomycotina</taxon>
        <taxon>Dothideomycetes</taxon>
        <taxon>Pleosporomycetidae</taxon>
        <taxon>Pleosporales</taxon>
        <taxon>Pleomassariaceae</taxon>
        <taxon>Pleomassaria</taxon>
    </lineage>
</organism>